<evidence type="ECO:0000256" key="1">
    <source>
        <dbReference type="ARBA" id="ARBA00022553"/>
    </source>
</evidence>
<keyword evidence="3" id="KW-0238">DNA-binding</keyword>
<evidence type="ECO:0000256" key="5">
    <source>
        <dbReference type="PROSITE-ProRule" id="PRU00169"/>
    </source>
</evidence>
<dbReference type="InterPro" id="IPR000792">
    <property type="entry name" value="Tscrpt_reg_LuxR_C"/>
</dbReference>
<feature type="domain" description="Response regulatory" evidence="7">
    <location>
        <begin position="3"/>
        <end position="122"/>
    </location>
</feature>
<protein>
    <submittedName>
        <fullName evidence="8">Response regulator transcription factor</fullName>
    </submittedName>
</protein>
<name>A0A931A8V9_9ACTN</name>
<dbReference type="CDD" id="cd06170">
    <property type="entry name" value="LuxR_C_like"/>
    <property type="match status" value="1"/>
</dbReference>
<dbReference type="InterPro" id="IPR001789">
    <property type="entry name" value="Sig_transdc_resp-reg_receiver"/>
</dbReference>
<dbReference type="SMART" id="SM00421">
    <property type="entry name" value="HTH_LUXR"/>
    <property type="match status" value="1"/>
</dbReference>
<dbReference type="SUPFAM" id="SSF52172">
    <property type="entry name" value="CheY-like"/>
    <property type="match status" value="1"/>
</dbReference>
<evidence type="ECO:0000256" key="3">
    <source>
        <dbReference type="ARBA" id="ARBA00023125"/>
    </source>
</evidence>
<dbReference type="RefSeq" id="WP_195895146.1">
    <property type="nucleotide sequence ID" value="NZ_JADOGI010000023.1"/>
</dbReference>
<dbReference type="Gene3D" id="3.40.50.2300">
    <property type="match status" value="1"/>
</dbReference>
<keyword evidence="2" id="KW-0805">Transcription regulation</keyword>
<evidence type="ECO:0000259" key="7">
    <source>
        <dbReference type="PROSITE" id="PS50110"/>
    </source>
</evidence>
<dbReference type="PROSITE" id="PS50043">
    <property type="entry name" value="HTH_LUXR_2"/>
    <property type="match status" value="1"/>
</dbReference>
<dbReference type="SUPFAM" id="SSF46894">
    <property type="entry name" value="C-terminal effector domain of the bipartite response regulators"/>
    <property type="match status" value="1"/>
</dbReference>
<keyword evidence="9" id="KW-1185">Reference proteome</keyword>
<organism evidence="8 9">
    <name type="scientific">Nonomuraea cypriaca</name>
    <dbReference type="NCBI Taxonomy" id="1187855"/>
    <lineage>
        <taxon>Bacteria</taxon>
        <taxon>Bacillati</taxon>
        <taxon>Actinomycetota</taxon>
        <taxon>Actinomycetes</taxon>
        <taxon>Streptosporangiales</taxon>
        <taxon>Streptosporangiaceae</taxon>
        <taxon>Nonomuraea</taxon>
    </lineage>
</organism>
<feature type="domain" description="HTH luxR-type" evidence="6">
    <location>
        <begin position="148"/>
        <end position="213"/>
    </location>
</feature>
<dbReference type="CDD" id="cd17535">
    <property type="entry name" value="REC_NarL-like"/>
    <property type="match status" value="1"/>
</dbReference>
<dbReference type="PRINTS" id="PR00038">
    <property type="entry name" value="HTHLUXR"/>
</dbReference>
<reference evidence="8" key="1">
    <citation type="submission" date="2020-11" db="EMBL/GenBank/DDBJ databases">
        <title>Whole-genome analyses of Nonomuraea sp. K274.</title>
        <authorList>
            <person name="Veyisoglu A."/>
        </authorList>
    </citation>
    <scope>NUCLEOTIDE SEQUENCE</scope>
    <source>
        <strain evidence="8">K274</strain>
    </source>
</reference>
<keyword evidence="1" id="KW-0597">Phosphoprotein</keyword>
<dbReference type="InterPro" id="IPR011006">
    <property type="entry name" value="CheY-like_superfamily"/>
</dbReference>
<comment type="caution">
    <text evidence="8">The sequence shown here is derived from an EMBL/GenBank/DDBJ whole genome shotgun (WGS) entry which is preliminary data.</text>
</comment>
<dbReference type="SMART" id="SM00448">
    <property type="entry name" value="REC"/>
    <property type="match status" value="1"/>
</dbReference>
<evidence type="ECO:0000256" key="2">
    <source>
        <dbReference type="ARBA" id="ARBA00023015"/>
    </source>
</evidence>
<dbReference type="Pfam" id="PF00196">
    <property type="entry name" value="GerE"/>
    <property type="match status" value="1"/>
</dbReference>
<dbReference type="Proteomes" id="UP000605361">
    <property type="component" value="Unassembled WGS sequence"/>
</dbReference>
<evidence type="ECO:0000256" key="4">
    <source>
        <dbReference type="ARBA" id="ARBA00023163"/>
    </source>
</evidence>
<dbReference type="EMBL" id="JADOGI010000023">
    <property type="protein sequence ID" value="MBF8186168.1"/>
    <property type="molecule type" value="Genomic_DNA"/>
</dbReference>
<gene>
    <name evidence="8" type="ORF">ITP53_10485</name>
</gene>
<dbReference type="PANTHER" id="PTHR43214:SF24">
    <property type="entry name" value="TRANSCRIPTIONAL REGULATORY PROTEIN NARL-RELATED"/>
    <property type="match status" value="1"/>
</dbReference>
<sequence>MISVLVVDDQALSRAGMSALIRASPDLDVAEEAATGEEAAFLAAATGADVVLMNVRVPGIDGIATTERILALCERRPPRILILGGRDDLIGYAYPALRAGVAGLMLQDTPPARLLPAIRMMADGHILLTPYAVDALMDVWRPPDPLASTPDLASLTRREVEVLTLVGRALSNKDIARLLSVSEATVKTHLNRAMAKLRLSTRAHVVALAYDRGLVKPRHAGSQP</sequence>
<keyword evidence="4" id="KW-0804">Transcription</keyword>
<dbReference type="AlphaFoldDB" id="A0A931A8V9"/>
<dbReference type="InterPro" id="IPR039420">
    <property type="entry name" value="WalR-like"/>
</dbReference>
<evidence type="ECO:0000259" key="6">
    <source>
        <dbReference type="PROSITE" id="PS50043"/>
    </source>
</evidence>
<dbReference type="Pfam" id="PF00072">
    <property type="entry name" value="Response_reg"/>
    <property type="match status" value="1"/>
</dbReference>
<dbReference type="GO" id="GO:0000160">
    <property type="term" value="P:phosphorelay signal transduction system"/>
    <property type="evidence" value="ECO:0007669"/>
    <property type="project" value="InterPro"/>
</dbReference>
<evidence type="ECO:0000313" key="9">
    <source>
        <dbReference type="Proteomes" id="UP000605361"/>
    </source>
</evidence>
<accession>A0A931A8V9</accession>
<dbReference type="InterPro" id="IPR016032">
    <property type="entry name" value="Sig_transdc_resp-reg_C-effctor"/>
</dbReference>
<evidence type="ECO:0000313" key="8">
    <source>
        <dbReference type="EMBL" id="MBF8186168.1"/>
    </source>
</evidence>
<proteinExistence type="predicted"/>
<dbReference type="GO" id="GO:0006355">
    <property type="term" value="P:regulation of DNA-templated transcription"/>
    <property type="evidence" value="ECO:0007669"/>
    <property type="project" value="InterPro"/>
</dbReference>
<dbReference type="InterPro" id="IPR058245">
    <property type="entry name" value="NreC/VraR/RcsB-like_REC"/>
</dbReference>
<dbReference type="PROSITE" id="PS50110">
    <property type="entry name" value="RESPONSE_REGULATORY"/>
    <property type="match status" value="1"/>
</dbReference>
<comment type="caution">
    <text evidence="5">Lacks conserved residue(s) required for the propagation of feature annotation.</text>
</comment>
<dbReference type="GO" id="GO:0003677">
    <property type="term" value="F:DNA binding"/>
    <property type="evidence" value="ECO:0007669"/>
    <property type="project" value="UniProtKB-KW"/>
</dbReference>
<dbReference type="PANTHER" id="PTHR43214">
    <property type="entry name" value="TWO-COMPONENT RESPONSE REGULATOR"/>
    <property type="match status" value="1"/>
</dbReference>